<evidence type="ECO:0000313" key="2">
    <source>
        <dbReference type="EMBL" id="MBR9972469.1"/>
    </source>
</evidence>
<protein>
    <submittedName>
        <fullName evidence="2">Chemotaxis protein CheW</fullName>
    </submittedName>
</protein>
<dbReference type="InterPro" id="IPR002545">
    <property type="entry name" value="CheW-lke_dom"/>
</dbReference>
<dbReference type="InterPro" id="IPR036061">
    <property type="entry name" value="CheW-like_dom_sf"/>
</dbReference>
<proteinExistence type="predicted"/>
<dbReference type="Gene3D" id="2.30.30.40">
    <property type="entry name" value="SH3 Domains"/>
    <property type="match status" value="1"/>
</dbReference>
<gene>
    <name evidence="2" type="ORF">KEC16_12160</name>
</gene>
<evidence type="ECO:0000313" key="3">
    <source>
        <dbReference type="Proteomes" id="UP000680714"/>
    </source>
</evidence>
<dbReference type="SMART" id="SM00260">
    <property type="entry name" value="CheW"/>
    <property type="match status" value="1"/>
</dbReference>
<sequence>MTTGHEAGASPPLESRAEQVRVTLDAEAKYLTFCVGDEIYAINVFQVREVLDLCQISRVPNVPSFVLGMIDVRGHSVPVLDLRSKFGLPPVATSRHSRIMVLEVQADGKPIMIGALTDRVYEVTGLDSSNVDPPPNVGVRWDSEFIKGIGRRRERFVIVIDFNRVFMAGELAFVAHA</sequence>
<dbReference type="EMBL" id="JAGTUF010000011">
    <property type="protein sequence ID" value="MBR9972469.1"/>
    <property type="molecule type" value="Genomic_DNA"/>
</dbReference>
<name>A0ABS5IDQ1_9PROT</name>
<dbReference type="PROSITE" id="PS50851">
    <property type="entry name" value="CHEW"/>
    <property type="match status" value="1"/>
</dbReference>
<reference evidence="2 3" key="1">
    <citation type="submission" date="2021-04" db="EMBL/GenBank/DDBJ databases">
        <title>Magnetospirillum sulfuroxidans sp. nov., a facultative chemolithoautotrophic sulfur-oxidizing alphaproteobacterium isolated from freshwater sediment and proposals for Paramagetospirillum gen. nov., and Magnetospirillaceae fam. nov.</title>
        <authorList>
            <person name="Koziaeva V."/>
            <person name="Geelhoed J.S."/>
            <person name="Sorokin D.Y."/>
            <person name="Grouzdev D.S."/>
        </authorList>
    </citation>
    <scope>NUCLEOTIDE SEQUENCE [LARGE SCALE GENOMIC DNA]</scope>
    <source>
        <strain evidence="2 3">J10</strain>
    </source>
</reference>
<dbReference type="RefSeq" id="WP_211549260.1">
    <property type="nucleotide sequence ID" value="NZ_JAGTUF010000011.1"/>
</dbReference>
<dbReference type="InterPro" id="IPR039315">
    <property type="entry name" value="CheW"/>
</dbReference>
<dbReference type="CDD" id="cd00732">
    <property type="entry name" value="CheW"/>
    <property type="match status" value="1"/>
</dbReference>
<evidence type="ECO:0000259" key="1">
    <source>
        <dbReference type="PROSITE" id="PS50851"/>
    </source>
</evidence>
<dbReference type="Proteomes" id="UP000680714">
    <property type="component" value="Unassembled WGS sequence"/>
</dbReference>
<dbReference type="SUPFAM" id="SSF50341">
    <property type="entry name" value="CheW-like"/>
    <property type="match status" value="1"/>
</dbReference>
<dbReference type="PANTHER" id="PTHR22617:SF23">
    <property type="entry name" value="CHEMOTAXIS PROTEIN CHEW"/>
    <property type="match status" value="1"/>
</dbReference>
<dbReference type="PANTHER" id="PTHR22617">
    <property type="entry name" value="CHEMOTAXIS SENSOR HISTIDINE KINASE-RELATED"/>
    <property type="match status" value="1"/>
</dbReference>
<accession>A0ABS5IDQ1</accession>
<dbReference type="Pfam" id="PF01584">
    <property type="entry name" value="CheW"/>
    <property type="match status" value="1"/>
</dbReference>
<feature type="domain" description="CheW-like" evidence="1">
    <location>
        <begin position="27"/>
        <end position="171"/>
    </location>
</feature>
<dbReference type="Gene3D" id="2.40.50.180">
    <property type="entry name" value="CheA-289, Domain 4"/>
    <property type="match status" value="1"/>
</dbReference>
<organism evidence="2 3">
    <name type="scientific">Magnetospirillum sulfuroxidans</name>
    <dbReference type="NCBI Taxonomy" id="611300"/>
    <lineage>
        <taxon>Bacteria</taxon>
        <taxon>Pseudomonadati</taxon>
        <taxon>Pseudomonadota</taxon>
        <taxon>Alphaproteobacteria</taxon>
        <taxon>Rhodospirillales</taxon>
        <taxon>Rhodospirillaceae</taxon>
        <taxon>Magnetospirillum</taxon>
    </lineage>
</organism>
<keyword evidence="3" id="KW-1185">Reference proteome</keyword>
<comment type="caution">
    <text evidence="2">The sequence shown here is derived from an EMBL/GenBank/DDBJ whole genome shotgun (WGS) entry which is preliminary data.</text>
</comment>